<evidence type="ECO:0000313" key="3">
    <source>
        <dbReference type="Proteomes" id="UP000633509"/>
    </source>
</evidence>
<feature type="region of interest" description="Disordered" evidence="1">
    <location>
        <begin position="1"/>
        <end position="30"/>
    </location>
</feature>
<keyword evidence="3" id="KW-1185">Reference proteome</keyword>
<gene>
    <name evidence="2" type="ORF">H4W80_009024</name>
</gene>
<dbReference type="EMBL" id="JADBEK010000001">
    <property type="protein sequence ID" value="MBE1590766.1"/>
    <property type="molecule type" value="Genomic_DNA"/>
</dbReference>
<sequence length="30" mass="2994">MNRRIGPAQQHGRDQAGAVGCGGSPATVTT</sequence>
<name>A0ABR9MCW9_9ACTN</name>
<protein>
    <submittedName>
        <fullName evidence="2">Uncharacterized protein</fullName>
    </submittedName>
</protein>
<dbReference type="Proteomes" id="UP000633509">
    <property type="component" value="Unassembled WGS sequence"/>
</dbReference>
<reference evidence="2 3" key="1">
    <citation type="submission" date="2020-10" db="EMBL/GenBank/DDBJ databases">
        <title>Sequencing the genomes of 1000 actinobacteria strains.</title>
        <authorList>
            <person name="Klenk H.-P."/>
        </authorList>
    </citation>
    <scope>NUCLEOTIDE SEQUENCE [LARGE SCALE GENOMIC DNA]</scope>
    <source>
        <strain evidence="2 3">DSM 43173</strain>
    </source>
</reference>
<organism evidence="2 3">
    <name type="scientific">Nonomuraea angiospora</name>
    <dbReference type="NCBI Taxonomy" id="46172"/>
    <lineage>
        <taxon>Bacteria</taxon>
        <taxon>Bacillati</taxon>
        <taxon>Actinomycetota</taxon>
        <taxon>Actinomycetes</taxon>
        <taxon>Streptosporangiales</taxon>
        <taxon>Streptosporangiaceae</taxon>
        <taxon>Nonomuraea</taxon>
    </lineage>
</organism>
<evidence type="ECO:0000256" key="1">
    <source>
        <dbReference type="SAM" id="MobiDB-lite"/>
    </source>
</evidence>
<proteinExistence type="predicted"/>
<comment type="caution">
    <text evidence="2">The sequence shown here is derived from an EMBL/GenBank/DDBJ whole genome shotgun (WGS) entry which is preliminary data.</text>
</comment>
<evidence type="ECO:0000313" key="2">
    <source>
        <dbReference type="EMBL" id="MBE1590766.1"/>
    </source>
</evidence>
<accession>A0ABR9MCW9</accession>